<keyword evidence="1" id="KW-1133">Transmembrane helix</keyword>
<sequence>MTHHLILAQSEVTANALGAWLELLGEKPLADDDPRCIVCPEDIRLETIPDVYENLCERIDETVRAGADSISLNRVTVLVDSVDIDELNAISEGGGWNSLIAMLILSFPEIRWVFGVIEGKRSEEKQRIIEWHLLPSLLANWHRDPLFDPTGLRNWIRAKTNVELEKLWGLRVQERDGLAASIDDDKSYAQLHGYIAYRFGYRADVITRWISMKERFRIGVGKKQGSSKNPHGYWLLLEDMSLNFPDRRLAIHLLNLGERARQCPQLDSANPDSENSEHRILITVGRTGLGDNYTLRENRSYLRNKRRGRGKVVLKLTSGLFDLWEQCGLLRKNRRSHRPGDADWFSESRNRLPQSMETEKQHGGHGAQGRLLLLVDQLLDRARIYIRRTITVGEAVRGAVLATDALELSGSKNSTRTIDALSLKHRFEVLAECQFSGIEHHIKIEPRMEEIELEMASISRLSGEKVALNAQMHILNELVRLLREHNQFDEEQVCMRRVRQLHTTLWMRARPWRYGFWPFIRYTEQLLASFPRFLSIVTVWLLVLAALFAWALPQEAVGATGGILERIVLGLESAITSFFSVGAPIYHSIDNAPITLPSWKMVFVSSLAIVSGFLHLGVLITHLYTLVSRR</sequence>
<organism evidence="2">
    <name type="scientific">Candidatus Kentrum sp. FW</name>
    <dbReference type="NCBI Taxonomy" id="2126338"/>
    <lineage>
        <taxon>Bacteria</taxon>
        <taxon>Pseudomonadati</taxon>
        <taxon>Pseudomonadota</taxon>
        <taxon>Gammaproteobacteria</taxon>
        <taxon>Candidatus Kentrum</taxon>
    </lineage>
</organism>
<gene>
    <name evidence="2" type="ORF">BECKFW1821C_GA0114237_10507</name>
</gene>
<evidence type="ECO:0000313" key="2">
    <source>
        <dbReference type="EMBL" id="VFJ73427.1"/>
    </source>
</evidence>
<name>A0A450TWJ8_9GAMM</name>
<reference evidence="2" key="1">
    <citation type="submission" date="2019-02" db="EMBL/GenBank/DDBJ databases">
        <authorList>
            <person name="Gruber-Vodicka R. H."/>
            <person name="Seah K. B. B."/>
        </authorList>
    </citation>
    <scope>NUCLEOTIDE SEQUENCE</scope>
    <source>
        <strain evidence="2">BECK_BZ131</strain>
    </source>
</reference>
<dbReference type="EMBL" id="CAADFE010000050">
    <property type="protein sequence ID" value="VFJ73427.1"/>
    <property type="molecule type" value="Genomic_DNA"/>
</dbReference>
<dbReference type="AlphaFoldDB" id="A0A450TWJ8"/>
<proteinExistence type="predicted"/>
<accession>A0A450TWJ8</accession>
<evidence type="ECO:0000256" key="1">
    <source>
        <dbReference type="SAM" id="Phobius"/>
    </source>
</evidence>
<feature type="transmembrane region" description="Helical" evidence="1">
    <location>
        <begin position="601"/>
        <end position="627"/>
    </location>
</feature>
<feature type="transmembrane region" description="Helical" evidence="1">
    <location>
        <begin position="533"/>
        <end position="552"/>
    </location>
</feature>
<protein>
    <submittedName>
        <fullName evidence="2">Uncharacterized protein</fullName>
    </submittedName>
</protein>
<feature type="transmembrane region" description="Helical" evidence="1">
    <location>
        <begin position="564"/>
        <end position="589"/>
    </location>
</feature>
<keyword evidence="1" id="KW-0472">Membrane</keyword>
<keyword evidence="1" id="KW-0812">Transmembrane</keyword>